<gene>
    <name evidence="2" type="ORF">STYK_10610</name>
</gene>
<feature type="transmembrane region" description="Helical" evidence="1">
    <location>
        <begin position="37"/>
        <end position="58"/>
    </location>
</feature>
<dbReference type="EMBL" id="AP024523">
    <property type="protein sequence ID" value="BDB09247.1"/>
    <property type="molecule type" value="Genomic_DNA"/>
</dbReference>
<evidence type="ECO:0000256" key="1">
    <source>
        <dbReference type="SAM" id="Phobius"/>
    </source>
</evidence>
<keyword evidence="1" id="KW-0812">Transmembrane</keyword>
<protein>
    <submittedName>
        <fullName evidence="2">Uncharacterized protein</fullName>
    </submittedName>
</protein>
<organism evidence="2 3">
    <name type="scientific">Streptococcus toyakuensis</name>
    <dbReference type="NCBI Taxonomy" id="2819619"/>
    <lineage>
        <taxon>Bacteria</taxon>
        <taxon>Bacillati</taxon>
        <taxon>Bacillota</taxon>
        <taxon>Bacilli</taxon>
        <taxon>Lactobacillales</taxon>
        <taxon>Streptococcaceae</taxon>
        <taxon>Streptococcus</taxon>
        <taxon>Streptococcus mitis group</taxon>
    </lineage>
</organism>
<proteinExistence type="predicted"/>
<keyword evidence="1" id="KW-1133">Transmembrane helix</keyword>
<keyword evidence="3" id="KW-1185">Reference proteome</keyword>
<evidence type="ECO:0000313" key="2">
    <source>
        <dbReference type="EMBL" id="BDB09247.1"/>
    </source>
</evidence>
<sequence length="66" mass="7797">MKNRGDLICPKNLKIRFGAFLGHKFKTYISSPLELNLFLNVFILIFRNFLPIYSYEVYPLQKDAVK</sequence>
<keyword evidence="1" id="KW-0472">Membrane</keyword>
<name>A0ABM7UUD3_9STRE</name>
<reference evidence="2" key="1">
    <citation type="journal article" date="2022" name="J Glob Antimicrob Resist">
        <title>Identification and characterisation of a novel multidrug-resistant streptococcus, Streptococcus toyakuensis sp. nov., from a blood sample.</title>
        <authorList>
            <person name="Wajima T."/>
            <person name="Hagimoto A."/>
            <person name="Tanaka E."/>
            <person name="Kawamura Y."/>
            <person name="Nakaminami H."/>
        </authorList>
    </citation>
    <scope>NUCLEOTIDE SEQUENCE</scope>
    <source>
        <strain evidence="2">TP1632</strain>
    </source>
</reference>
<evidence type="ECO:0000313" key="3">
    <source>
        <dbReference type="Proteomes" id="UP001060027"/>
    </source>
</evidence>
<accession>A0ABM7UUD3</accession>
<dbReference type="Proteomes" id="UP001060027">
    <property type="component" value="Chromosome"/>
</dbReference>